<reference evidence="4" key="1">
    <citation type="submission" date="2023-08" db="EMBL/GenBank/DDBJ databases">
        <authorList>
            <person name="Chen Y."/>
            <person name="Shah S."/>
            <person name="Dougan E. K."/>
            <person name="Thang M."/>
            <person name="Chan C."/>
        </authorList>
    </citation>
    <scope>NUCLEOTIDE SEQUENCE</scope>
</reference>
<feature type="repeat" description="ANK" evidence="2">
    <location>
        <begin position="58"/>
        <end position="93"/>
    </location>
</feature>
<evidence type="ECO:0000259" key="3">
    <source>
        <dbReference type="PROSITE" id="PS50011"/>
    </source>
</evidence>
<dbReference type="InterPro" id="IPR002110">
    <property type="entry name" value="Ankyrin_rpt"/>
</dbReference>
<feature type="domain" description="Protein kinase" evidence="3">
    <location>
        <begin position="142"/>
        <end position="437"/>
    </location>
</feature>
<dbReference type="SMART" id="SM00220">
    <property type="entry name" value="S_TKc"/>
    <property type="match status" value="1"/>
</dbReference>
<dbReference type="GO" id="GO:0004674">
    <property type="term" value="F:protein serine/threonine kinase activity"/>
    <property type="evidence" value="ECO:0007669"/>
    <property type="project" value="TreeGrafter"/>
</dbReference>
<dbReference type="Pfam" id="PF00069">
    <property type="entry name" value="Pkinase"/>
    <property type="match status" value="1"/>
</dbReference>
<dbReference type="PROSITE" id="PS50297">
    <property type="entry name" value="ANK_REP_REGION"/>
    <property type="match status" value="1"/>
</dbReference>
<dbReference type="Gene3D" id="1.25.40.20">
    <property type="entry name" value="Ankyrin repeat-containing domain"/>
    <property type="match status" value="1"/>
</dbReference>
<dbReference type="InterPro" id="IPR001245">
    <property type="entry name" value="Ser-Thr/Tyr_kinase_cat_dom"/>
</dbReference>
<dbReference type="InterPro" id="IPR051681">
    <property type="entry name" value="Ser/Thr_Kinases-Pseudokinases"/>
</dbReference>
<keyword evidence="2" id="KW-0040">ANK repeat</keyword>
<dbReference type="PRINTS" id="PR00109">
    <property type="entry name" value="TYRKINASE"/>
</dbReference>
<dbReference type="InterPro" id="IPR008271">
    <property type="entry name" value="Ser/Thr_kinase_AS"/>
</dbReference>
<organism evidence="4 5">
    <name type="scientific">Effrenium voratum</name>
    <dbReference type="NCBI Taxonomy" id="2562239"/>
    <lineage>
        <taxon>Eukaryota</taxon>
        <taxon>Sar</taxon>
        <taxon>Alveolata</taxon>
        <taxon>Dinophyceae</taxon>
        <taxon>Suessiales</taxon>
        <taxon>Symbiodiniaceae</taxon>
        <taxon>Effrenium</taxon>
    </lineage>
</organism>
<dbReference type="InterPro" id="IPR036770">
    <property type="entry name" value="Ankyrin_rpt-contain_sf"/>
</dbReference>
<name>A0AA36MRH5_9DINO</name>
<dbReference type="InterPro" id="IPR011009">
    <property type="entry name" value="Kinase-like_dom_sf"/>
</dbReference>
<dbReference type="EMBL" id="CAUJNA010000399">
    <property type="protein sequence ID" value="CAJ1376502.1"/>
    <property type="molecule type" value="Genomic_DNA"/>
</dbReference>
<proteinExistence type="inferred from homology"/>
<comment type="caution">
    <text evidence="4">The sequence shown here is derived from an EMBL/GenBank/DDBJ whole genome shotgun (WGS) entry which is preliminary data.</text>
</comment>
<dbReference type="InterPro" id="IPR000719">
    <property type="entry name" value="Prot_kinase_dom"/>
</dbReference>
<dbReference type="GO" id="GO:0005524">
    <property type="term" value="F:ATP binding"/>
    <property type="evidence" value="ECO:0007669"/>
    <property type="project" value="InterPro"/>
</dbReference>
<dbReference type="Pfam" id="PF12796">
    <property type="entry name" value="Ank_2"/>
    <property type="match status" value="1"/>
</dbReference>
<dbReference type="PIRSF" id="PIRSF000654">
    <property type="entry name" value="Integrin-linked_kinase"/>
    <property type="match status" value="1"/>
</dbReference>
<dbReference type="PROSITE" id="PS50088">
    <property type="entry name" value="ANK_REPEAT"/>
    <property type="match status" value="1"/>
</dbReference>
<dbReference type="PANTHER" id="PTHR44329">
    <property type="entry name" value="SERINE/THREONINE-PROTEIN KINASE TNNI3K-RELATED"/>
    <property type="match status" value="1"/>
</dbReference>
<dbReference type="SMART" id="SM00248">
    <property type="entry name" value="ANK"/>
    <property type="match status" value="2"/>
</dbReference>
<dbReference type="SUPFAM" id="SSF48403">
    <property type="entry name" value="Ankyrin repeat"/>
    <property type="match status" value="1"/>
</dbReference>
<dbReference type="Proteomes" id="UP001178507">
    <property type="component" value="Unassembled WGS sequence"/>
</dbReference>
<protein>
    <recommendedName>
        <fullName evidence="3">Protein kinase domain-containing protein</fullName>
    </recommendedName>
</protein>
<evidence type="ECO:0000256" key="2">
    <source>
        <dbReference type="PROSITE-ProRule" id="PRU00023"/>
    </source>
</evidence>
<dbReference type="PROSITE" id="PS50011">
    <property type="entry name" value="PROTEIN_KINASE_DOM"/>
    <property type="match status" value="1"/>
</dbReference>
<dbReference type="Gene3D" id="1.10.510.10">
    <property type="entry name" value="Transferase(Phosphotransferase) domain 1"/>
    <property type="match status" value="1"/>
</dbReference>
<dbReference type="AlphaFoldDB" id="A0AA36MRH5"/>
<dbReference type="SUPFAM" id="SSF56112">
    <property type="entry name" value="Protein kinase-like (PK-like)"/>
    <property type="match status" value="1"/>
</dbReference>
<comment type="similarity">
    <text evidence="1">Belongs to the protein kinase superfamily. TKL Ser/Thr protein kinase family.</text>
</comment>
<keyword evidence="5" id="KW-1185">Reference proteome</keyword>
<evidence type="ECO:0000313" key="4">
    <source>
        <dbReference type="EMBL" id="CAJ1376502.1"/>
    </source>
</evidence>
<sequence>MELPTDREAKGLSPMLPGRMSEQQEATMKLCYAAAAGDPVAVSALLVAGYDADAADYAGKTPLHIACTVNSTGSREVVKVLLEHGVRVNRLDSLGQTPLDICLRARNFEMCRLLEDYGAKVQREELEFKARESFWLLHPEDIKLRKQIGKTLKSAVHLATWRGTRVVVKCAKLHHTSVVRNMAKSKSWVPGLDCLSPTVTLELDEEELITEELLKEIQMLASLRHPDLVLFMGAVLDPGYPVMFVTEFMEGGDLEHHMRLQREKHKVQHWSPPLEQMLEWCLSVSRALSFLHNFDTPIIHRDLKPLNLLLTKHLDIKVTDFGISKMLRNVDHKAYTAMTGGVGSWLYMAPEVVRHEEYDEKVDIYSFGLIMYYLSSGRRPFYQVSLNPKVVLQEFLDGKEPRPVIQHCHAKLRSVVRQSWHEDPQQRPSADEINTFLEEARQKPGHRPCLLM</sequence>
<dbReference type="PROSITE" id="PS00108">
    <property type="entry name" value="PROTEIN_KINASE_ST"/>
    <property type="match status" value="1"/>
</dbReference>
<evidence type="ECO:0000313" key="5">
    <source>
        <dbReference type="Proteomes" id="UP001178507"/>
    </source>
</evidence>
<accession>A0AA36MRH5</accession>
<evidence type="ECO:0000256" key="1">
    <source>
        <dbReference type="ARBA" id="ARBA00005843"/>
    </source>
</evidence>
<dbReference type="Gene3D" id="3.30.200.20">
    <property type="entry name" value="Phosphorylase Kinase, domain 1"/>
    <property type="match status" value="1"/>
</dbReference>
<gene>
    <name evidence="4" type="ORF">EVOR1521_LOCUS5550</name>
</gene>